<sequence>MELDVILVEIVAFQYAKANNVKYPAKWDEDKSAGRQWHPLQPQNVRNLDEIGCSTVHKPVRVIGDIKAKQIGAATSEKREINVSMIACVSAAGTFVQPAIIFPRVHYKEHMINNAPPGTIGMATSSG</sequence>
<evidence type="ECO:0000313" key="2">
    <source>
        <dbReference type="Proteomes" id="UP000801492"/>
    </source>
</evidence>
<name>A0A8K0G851_IGNLU</name>
<dbReference type="Proteomes" id="UP000801492">
    <property type="component" value="Unassembled WGS sequence"/>
</dbReference>
<dbReference type="EMBL" id="VTPC01011204">
    <property type="protein sequence ID" value="KAF2892152.1"/>
    <property type="molecule type" value="Genomic_DNA"/>
</dbReference>
<organism evidence="1 2">
    <name type="scientific">Ignelater luminosus</name>
    <name type="common">Cucubano</name>
    <name type="synonym">Pyrophorus luminosus</name>
    <dbReference type="NCBI Taxonomy" id="2038154"/>
    <lineage>
        <taxon>Eukaryota</taxon>
        <taxon>Metazoa</taxon>
        <taxon>Ecdysozoa</taxon>
        <taxon>Arthropoda</taxon>
        <taxon>Hexapoda</taxon>
        <taxon>Insecta</taxon>
        <taxon>Pterygota</taxon>
        <taxon>Neoptera</taxon>
        <taxon>Endopterygota</taxon>
        <taxon>Coleoptera</taxon>
        <taxon>Polyphaga</taxon>
        <taxon>Elateriformia</taxon>
        <taxon>Elateroidea</taxon>
        <taxon>Elateridae</taxon>
        <taxon>Agrypninae</taxon>
        <taxon>Pyrophorini</taxon>
        <taxon>Ignelater</taxon>
    </lineage>
</organism>
<gene>
    <name evidence="1" type="ORF">ILUMI_14021</name>
</gene>
<reference evidence="1" key="1">
    <citation type="submission" date="2019-08" db="EMBL/GenBank/DDBJ databases">
        <title>The genome of the North American firefly Photinus pyralis.</title>
        <authorList>
            <consortium name="Photinus pyralis genome working group"/>
            <person name="Fallon T.R."/>
            <person name="Sander Lower S.E."/>
            <person name="Weng J.-K."/>
        </authorList>
    </citation>
    <scope>NUCLEOTIDE SEQUENCE</scope>
    <source>
        <strain evidence="1">TRF0915ILg1</strain>
        <tissue evidence="1">Whole body</tissue>
    </source>
</reference>
<dbReference type="AlphaFoldDB" id="A0A8K0G851"/>
<accession>A0A8K0G851</accession>
<proteinExistence type="predicted"/>
<comment type="caution">
    <text evidence="1">The sequence shown here is derived from an EMBL/GenBank/DDBJ whole genome shotgun (WGS) entry which is preliminary data.</text>
</comment>
<keyword evidence="2" id="KW-1185">Reference proteome</keyword>
<evidence type="ECO:0000313" key="1">
    <source>
        <dbReference type="EMBL" id="KAF2892152.1"/>
    </source>
</evidence>
<protein>
    <submittedName>
        <fullName evidence="1">Uncharacterized protein</fullName>
    </submittedName>
</protein>